<dbReference type="Proteomes" id="UP001055117">
    <property type="component" value="Unassembled WGS sequence"/>
</dbReference>
<dbReference type="PANTHER" id="PTHR43628:SF1">
    <property type="entry name" value="CHITIN SYNTHASE REGULATORY FACTOR 2-RELATED"/>
    <property type="match status" value="1"/>
</dbReference>
<reference evidence="2 3" key="1">
    <citation type="journal article" date="2021" name="Front. Microbiol.">
        <title>Comprehensive Comparative Genomics and Phenotyping of Methylobacterium Species.</title>
        <authorList>
            <person name="Alessa O."/>
            <person name="Ogura Y."/>
            <person name="Fujitani Y."/>
            <person name="Takami H."/>
            <person name="Hayashi T."/>
            <person name="Sahin N."/>
            <person name="Tani A."/>
        </authorList>
    </citation>
    <scope>NUCLEOTIDE SEQUENCE [LARGE SCALE GENOMIC DNA]</scope>
    <source>
        <strain evidence="2 3">DSM 23679</strain>
    </source>
</reference>
<dbReference type="InterPro" id="IPR006597">
    <property type="entry name" value="Sel1-like"/>
</dbReference>
<dbReference type="EMBL" id="BPQG01000008">
    <property type="protein sequence ID" value="GJD43027.1"/>
    <property type="molecule type" value="Genomic_DNA"/>
</dbReference>
<dbReference type="InterPro" id="IPR052945">
    <property type="entry name" value="Mitotic_Regulator"/>
</dbReference>
<name>A0ABQ4QDQ5_9HYPH</name>
<feature type="region of interest" description="Disordered" evidence="1">
    <location>
        <begin position="533"/>
        <end position="601"/>
    </location>
</feature>
<comment type="caution">
    <text evidence="2">The sequence shown here is derived from an EMBL/GenBank/DDBJ whole genome shotgun (WGS) entry which is preliminary data.</text>
</comment>
<keyword evidence="3" id="KW-1185">Reference proteome</keyword>
<feature type="compositionally biased region" description="Low complexity" evidence="1">
    <location>
        <begin position="552"/>
        <end position="563"/>
    </location>
</feature>
<dbReference type="InterPro" id="IPR011990">
    <property type="entry name" value="TPR-like_helical_dom_sf"/>
</dbReference>
<dbReference type="Gene3D" id="1.25.40.10">
    <property type="entry name" value="Tetratricopeptide repeat domain"/>
    <property type="match status" value="1"/>
</dbReference>
<proteinExistence type="predicted"/>
<feature type="region of interest" description="Disordered" evidence="1">
    <location>
        <begin position="968"/>
        <end position="987"/>
    </location>
</feature>
<protein>
    <recommendedName>
        <fullName evidence="4">Localization factor PodJL</fullName>
    </recommendedName>
</protein>
<dbReference type="SMART" id="SM00671">
    <property type="entry name" value="SEL1"/>
    <property type="match status" value="4"/>
</dbReference>
<feature type="compositionally biased region" description="Basic and acidic residues" evidence="1">
    <location>
        <begin position="577"/>
        <end position="594"/>
    </location>
</feature>
<feature type="region of interest" description="Disordered" evidence="1">
    <location>
        <begin position="622"/>
        <end position="644"/>
    </location>
</feature>
<evidence type="ECO:0000256" key="1">
    <source>
        <dbReference type="SAM" id="MobiDB-lite"/>
    </source>
</evidence>
<accession>A0ABQ4QDQ5</accession>
<feature type="region of interest" description="Disordered" evidence="1">
    <location>
        <begin position="690"/>
        <end position="758"/>
    </location>
</feature>
<sequence length="1008" mass="105163">MEDAAQRRIADIESRIGAAIGASTAPVQQVAERLGDIERRMSALGEQLAATRPPGRRGRPAAAEIQDAVQDIRQRQRELGDGPVSGSGSGASVVAAMREDLARRLDATVEDHAATETAVSELRRETHRLRESIGHLATRRDLGALEQAVISLASGVERVGAPADLAAIAEPMEMIRLQVERLADDVSENVHTRVAGEVERLATRLDAAAAGRGSSVDDDALKNLFGELEEIRRLIAALAGPERIQSLAAGVQAISAQIVQLQKAASAGSDTALRPLLEEIRSGLNASAPTSPALVNQIDAIASKLDAMQAGARGADAASSKAILGRIDALADKVDRVSAQPVGDLIGRLEGLGESLGESLRQPAMPGGDVASIHAMLRNLADKVDRVGARTGDDGLDALEKQVVSLADRLDARSGDPSLASLERTMGDLLEQVSALRDEAPIEAAVARATRSAVADSIGATRRTAETSEFGLLRAGLADMHARQAASDQRLATTLEGVQTALERLTGRLDAPSAAAPARAPIGTRAVPLEDRLLASTTVEAPRPRTARRPELPAAAPTAPDASRAGDELLEPGAGRPSKDASPRERHARDRAEPAEADGGADIKTNFIAAARRAAQAAQAEVASEADLSAARRESRTARRPAPVVEAAGDGPVARLRAEIDRRRRPLLLGLAAIVLALGALQAISMRPTSNGDAARATQPPTVLADTAAPRTEPKAEPRAEKPEPAMPAEARPIPADPQTTQSLPTPAEAKPASARSAVPQVSSMASLAGDLSALPAGLSKLRQAAQDGDGVAVWELAGRAADGRGLPRDLSLAAKLYEKLAVAGYAPAQYKYAGHFEKGAGLVRDLDKAKMWYGRAAEQGHARSMHNLAVIYAENPGATGKPDYASAASWFRQGAEYGVRDSQYNLAVLYARGLGLTQDLAQSYAWFAAAAAQGDEDAGKKRDDVATKLNPSDLAAARSLAANFKPHRLDRAVNEPPVSKDAAGPMTLLGAPAPMAPALAPAGRKGV</sequence>
<dbReference type="PANTHER" id="PTHR43628">
    <property type="entry name" value="ACTIVATOR OF C KINASE PROTEIN 1-RELATED"/>
    <property type="match status" value="1"/>
</dbReference>
<evidence type="ECO:0000313" key="2">
    <source>
        <dbReference type="EMBL" id="GJD43027.1"/>
    </source>
</evidence>
<dbReference type="SUPFAM" id="SSF81901">
    <property type="entry name" value="HCP-like"/>
    <property type="match status" value="1"/>
</dbReference>
<feature type="compositionally biased region" description="Basic and acidic residues" evidence="1">
    <location>
        <begin position="712"/>
        <end position="724"/>
    </location>
</feature>
<gene>
    <name evidence="2" type="ORF">AFCDBAGC_0869</name>
</gene>
<organism evidence="2 3">
    <name type="scientific">Methylobacterium cerastii</name>
    <dbReference type="NCBI Taxonomy" id="932741"/>
    <lineage>
        <taxon>Bacteria</taxon>
        <taxon>Pseudomonadati</taxon>
        <taxon>Pseudomonadota</taxon>
        <taxon>Alphaproteobacteria</taxon>
        <taxon>Hyphomicrobiales</taxon>
        <taxon>Methylobacteriaceae</taxon>
        <taxon>Methylobacterium</taxon>
    </lineage>
</organism>
<evidence type="ECO:0000313" key="3">
    <source>
        <dbReference type="Proteomes" id="UP001055117"/>
    </source>
</evidence>
<dbReference type="Pfam" id="PF08238">
    <property type="entry name" value="Sel1"/>
    <property type="match status" value="4"/>
</dbReference>
<evidence type="ECO:0008006" key="4">
    <source>
        <dbReference type="Google" id="ProtNLM"/>
    </source>
</evidence>